<gene>
    <name evidence="1" type="ORF">NESM_000882300</name>
</gene>
<reference evidence="1 2" key="1">
    <citation type="journal article" date="2021" name="MBio">
        <title>A New Model Trypanosomatid, Novymonas esmeraldas: Genomic Perception of Its 'Candidatus Pandoraea novymonadis' Endosymbiont.</title>
        <authorList>
            <person name="Zakharova A."/>
            <person name="Saura A."/>
            <person name="Butenko A."/>
            <person name="Podesvova L."/>
            <person name="Warmusova S."/>
            <person name="Kostygov A.Y."/>
            <person name="Nenarokova A."/>
            <person name="Lukes J."/>
            <person name="Opperdoes F.R."/>
            <person name="Yurchenko V."/>
        </authorList>
    </citation>
    <scope>NUCLEOTIDE SEQUENCE [LARGE SCALE GENOMIC DNA]</scope>
    <source>
        <strain evidence="1 2">E262AT.01</strain>
    </source>
</reference>
<protein>
    <submittedName>
        <fullName evidence="1">Uncharacterized protein</fullName>
    </submittedName>
</protein>
<organism evidence="1 2">
    <name type="scientific">Novymonas esmeraldas</name>
    <dbReference type="NCBI Taxonomy" id="1808958"/>
    <lineage>
        <taxon>Eukaryota</taxon>
        <taxon>Discoba</taxon>
        <taxon>Euglenozoa</taxon>
        <taxon>Kinetoplastea</taxon>
        <taxon>Metakinetoplastina</taxon>
        <taxon>Trypanosomatida</taxon>
        <taxon>Trypanosomatidae</taxon>
        <taxon>Novymonas</taxon>
    </lineage>
</organism>
<evidence type="ECO:0000313" key="1">
    <source>
        <dbReference type="EMBL" id="KAK7199129.1"/>
    </source>
</evidence>
<dbReference type="Proteomes" id="UP001430356">
    <property type="component" value="Unassembled WGS sequence"/>
</dbReference>
<sequence length="145" mass="16385">MRGESSTRLPTPRVDLDTQPRARVPDECGGVTDLTTSFFHAPLPAHLRCPLFSLQARDGSIHQLTVLSMAGPEVIQMVTATWAGHHTRYVKRLATHVQVNVWIDIIQWTGGRQALEHAPAGYSRSSNFSNRLRRSHKLERRRVIQ</sequence>
<accession>A0AAW0F0L1</accession>
<proteinExistence type="predicted"/>
<comment type="caution">
    <text evidence="1">The sequence shown here is derived from an EMBL/GenBank/DDBJ whole genome shotgun (WGS) entry which is preliminary data.</text>
</comment>
<keyword evidence="2" id="KW-1185">Reference proteome</keyword>
<name>A0AAW0F0L1_9TRYP</name>
<evidence type="ECO:0000313" key="2">
    <source>
        <dbReference type="Proteomes" id="UP001430356"/>
    </source>
</evidence>
<dbReference type="AlphaFoldDB" id="A0AAW0F0L1"/>
<dbReference type="EMBL" id="JAECZO010000218">
    <property type="protein sequence ID" value="KAK7199129.1"/>
    <property type="molecule type" value="Genomic_DNA"/>
</dbReference>